<organism evidence="1 2">
    <name type="scientific">Armadillidium nasatum</name>
    <dbReference type="NCBI Taxonomy" id="96803"/>
    <lineage>
        <taxon>Eukaryota</taxon>
        <taxon>Metazoa</taxon>
        <taxon>Ecdysozoa</taxon>
        <taxon>Arthropoda</taxon>
        <taxon>Crustacea</taxon>
        <taxon>Multicrustacea</taxon>
        <taxon>Malacostraca</taxon>
        <taxon>Eumalacostraca</taxon>
        <taxon>Peracarida</taxon>
        <taxon>Isopoda</taxon>
        <taxon>Oniscidea</taxon>
        <taxon>Crinocheta</taxon>
        <taxon>Armadillidiidae</taxon>
        <taxon>Armadillidium</taxon>
    </lineage>
</organism>
<name>A0A5N5T2K5_9CRUS</name>
<proteinExistence type="predicted"/>
<reference evidence="1 2" key="1">
    <citation type="journal article" date="2019" name="PLoS Biol.">
        <title>Sex chromosomes control vertical transmission of feminizing Wolbachia symbionts in an isopod.</title>
        <authorList>
            <person name="Becking T."/>
            <person name="Chebbi M.A."/>
            <person name="Giraud I."/>
            <person name="Moumen B."/>
            <person name="Laverre T."/>
            <person name="Caubet Y."/>
            <person name="Peccoud J."/>
            <person name="Gilbert C."/>
            <person name="Cordaux R."/>
        </authorList>
    </citation>
    <scope>NUCLEOTIDE SEQUENCE [LARGE SCALE GENOMIC DNA]</scope>
    <source>
        <strain evidence="1">ANa2</strain>
        <tissue evidence="1">Whole body excluding digestive tract and cuticle</tissue>
    </source>
</reference>
<dbReference type="AlphaFoldDB" id="A0A5N5T2K5"/>
<gene>
    <name evidence="1" type="ORF">Anas_12219</name>
</gene>
<dbReference type="OrthoDB" id="1432093at2759"/>
<dbReference type="EMBL" id="SEYY01014148">
    <property type="protein sequence ID" value="KAB7500377.1"/>
    <property type="molecule type" value="Genomic_DNA"/>
</dbReference>
<evidence type="ECO:0000313" key="1">
    <source>
        <dbReference type="EMBL" id="KAB7500377.1"/>
    </source>
</evidence>
<feature type="non-terminal residue" evidence="1">
    <location>
        <position position="186"/>
    </location>
</feature>
<accession>A0A5N5T2K5</accession>
<comment type="caution">
    <text evidence="1">The sequence shown here is derived from an EMBL/GenBank/DDBJ whole genome shotgun (WGS) entry which is preliminary data.</text>
</comment>
<evidence type="ECO:0000313" key="2">
    <source>
        <dbReference type="Proteomes" id="UP000326759"/>
    </source>
</evidence>
<sequence length="186" mass="21576">MATQEPSSAAMKRVSEYRVTQIGLSLFRYCKTSNKWNWRIRVDKIVLKLMSDLYVFKHTFCLPKTCTVYSNYLPNPCTEPFRVILFQKKEKMAPSPVKLKDQQIKDFAESSLQKVKDSMKEGGEPVIFEGKNMNGFLRNNVASLFPTSLFQSVGGIEWNVQALHFTSEEEKCKYLDTSWEEEFSNQ</sequence>
<keyword evidence="2" id="KW-1185">Reference proteome</keyword>
<dbReference type="Proteomes" id="UP000326759">
    <property type="component" value="Unassembled WGS sequence"/>
</dbReference>
<protein>
    <submittedName>
        <fullName evidence="1">Uncharacterized protein</fullName>
    </submittedName>
</protein>